<name>A0A7C2VHT2_9CREN</name>
<proteinExistence type="predicted"/>
<dbReference type="AlphaFoldDB" id="A0A7C2VHT2"/>
<evidence type="ECO:0000259" key="1">
    <source>
        <dbReference type="Pfam" id="PF01909"/>
    </source>
</evidence>
<accession>A0A7C2VHT2</accession>
<dbReference type="EMBL" id="DSGT01000009">
    <property type="protein sequence ID" value="HEW53229.1"/>
    <property type="molecule type" value="Genomic_DNA"/>
</dbReference>
<dbReference type="GO" id="GO:0016779">
    <property type="term" value="F:nucleotidyltransferase activity"/>
    <property type="evidence" value="ECO:0007669"/>
    <property type="project" value="InterPro"/>
</dbReference>
<reference evidence="2" key="1">
    <citation type="journal article" date="2020" name="mSystems">
        <title>Genome- and Community-Level Interaction Insights into Carbon Utilization and Element Cycling Functions of Hydrothermarchaeota in Hydrothermal Sediment.</title>
        <authorList>
            <person name="Zhou Z."/>
            <person name="Liu Y."/>
            <person name="Xu W."/>
            <person name="Pan J."/>
            <person name="Luo Z.H."/>
            <person name="Li M."/>
        </authorList>
    </citation>
    <scope>NUCLEOTIDE SEQUENCE [LARGE SCALE GENOMIC DNA]</scope>
    <source>
        <strain evidence="2">SpSt-16</strain>
    </source>
</reference>
<feature type="domain" description="Polymerase nucleotidyl transferase" evidence="1">
    <location>
        <begin position="126"/>
        <end position="177"/>
    </location>
</feature>
<comment type="caution">
    <text evidence="2">The sequence shown here is derived from an EMBL/GenBank/DDBJ whole genome shotgun (WGS) entry which is preliminary data.</text>
</comment>
<sequence>MRSFRDRDFIESIEGMFFCVIGNVHPANRVIAFLKYVPNLDTPIRIKWSRNGVKYGRVLPFYSAMGVKSTFDFLKQRCPEYVVFDEYRSVELIEVPRDKVKKHYKPEERLKEVVSNPSDPLEATAKELVEKISEESGVHIGYFGITGSVLLKIHNPGISDIDIVVYGKENAYKVKEAVLRLFGDKSSGFALPSGDILERWAKDITRIHPLTLDEAKLLYGRYKWNRALYKGRQFSLHPVKLEHEVDEKWEQKVFKPLGIATIKAVVTDSSDALFMPAVYSVDSVEVVEGPELSKKISAIVSYEGLYIDLAHPGDRVIARGKLEEVRDLKRGEVFYQLTIGTYDAQGKDFLKPLKWLEPS</sequence>
<protein>
    <recommendedName>
        <fullName evidence="1">Polymerase nucleotidyl transferase domain-containing protein</fullName>
    </recommendedName>
</protein>
<gene>
    <name evidence="2" type="ORF">ENO77_03585</name>
</gene>
<organism evidence="2">
    <name type="scientific">Ignisphaera aggregans</name>
    <dbReference type="NCBI Taxonomy" id="334771"/>
    <lineage>
        <taxon>Archaea</taxon>
        <taxon>Thermoproteota</taxon>
        <taxon>Thermoprotei</taxon>
        <taxon>Desulfurococcales</taxon>
        <taxon>Desulfurococcaceae</taxon>
        <taxon>Ignisphaera</taxon>
    </lineage>
</organism>
<dbReference type="InterPro" id="IPR002934">
    <property type="entry name" value="Polymerase_NTP_transf_dom"/>
</dbReference>
<dbReference type="Pfam" id="PF01909">
    <property type="entry name" value="NTP_transf_2"/>
    <property type="match status" value="1"/>
</dbReference>
<evidence type="ECO:0000313" key="2">
    <source>
        <dbReference type="EMBL" id="HEW53229.1"/>
    </source>
</evidence>